<dbReference type="Pfam" id="PF13516">
    <property type="entry name" value="LRR_6"/>
    <property type="match status" value="3"/>
</dbReference>
<gene>
    <name evidence="4" type="ORF">BSTOLATCC_MIC20800</name>
</gene>
<comment type="caution">
    <text evidence="4">The sequence shown here is derived from an EMBL/GenBank/DDBJ whole genome shotgun (WGS) entry which is preliminary data.</text>
</comment>
<evidence type="ECO:0000313" key="5">
    <source>
        <dbReference type="Proteomes" id="UP001162131"/>
    </source>
</evidence>
<name>A0AAU9JC69_9CILI</name>
<evidence type="ECO:0000256" key="1">
    <source>
        <dbReference type="ARBA" id="ARBA00022468"/>
    </source>
</evidence>
<dbReference type="EMBL" id="CAJZBQ010000020">
    <property type="protein sequence ID" value="CAG9318326.1"/>
    <property type="molecule type" value="Genomic_DNA"/>
</dbReference>
<sequence length="370" mass="41378">MGILFSEQPQEEFSVFEIPPLEKHFETSEDTYKYCSQLDAYKLDVTEFGLSHNTYTEEAMESLAETIQECPNINTANLSHIFAEWDEMSSPRILDILAKTLLGFRELRELDLSNNFLVQQSMDTIGFLLENTPTLKTLKLDFNPLGTEGSLALSEALKNAKELKLHALSMEKCSIGDKGAVAISNAFEDMRSLREINFSWNDIKKQGIVSLCRGLAFNEKIQILKLEGNYINESCAYSALAKVSRGLKYLSILACGDACLGNSGIKGILSSLGSSDHLLELHIEYNDVDQNDIGEEVIALILKHKALEIIDISGYDFSIETIERIKEAANRNDRDLKIIYEDKDNCSTSDFPPLDNNDSVVGGIYLDEIT</sequence>
<keyword evidence="2" id="KW-0433">Leucine-rich repeat</keyword>
<keyword evidence="5" id="KW-1185">Reference proteome</keyword>
<dbReference type="SMART" id="SM00368">
    <property type="entry name" value="LRR_RI"/>
    <property type="match status" value="6"/>
</dbReference>
<dbReference type="Proteomes" id="UP001162131">
    <property type="component" value="Unassembled WGS sequence"/>
</dbReference>
<dbReference type="GO" id="GO:0048471">
    <property type="term" value="C:perinuclear region of cytoplasm"/>
    <property type="evidence" value="ECO:0007669"/>
    <property type="project" value="TreeGrafter"/>
</dbReference>
<evidence type="ECO:0000256" key="3">
    <source>
        <dbReference type="ARBA" id="ARBA00022737"/>
    </source>
</evidence>
<evidence type="ECO:0000313" key="4">
    <source>
        <dbReference type="EMBL" id="CAG9318326.1"/>
    </source>
</evidence>
<proteinExistence type="predicted"/>
<dbReference type="InterPro" id="IPR032675">
    <property type="entry name" value="LRR_dom_sf"/>
</dbReference>
<dbReference type="InterPro" id="IPR027038">
    <property type="entry name" value="RanGap"/>
</dbReference>
<dbReference type="GO" id="GO:0006913">
    <property type="term" value="P:nucleocytoplasmic transport"/>
    <property type="evidence" value="ECO:0007669"/>
    <property type="project" value="TreeGrafter"/>
</dbReference>
<dbReference type="GO" id="GO:0005829">
    <property type="term" value="C:cytosol"/>
    <property type="evidence" value="ECO:0007669"/>
    <property type="project" value="TreeGrafter"/>
</dbReference>
<reference evidence="4" key="1">
    <citation type="submission" date="2021-09" db="EMBL/GenBank/DDBJ databases">
        <authorList>
            <consortium name="AG Swart"/>
            <person name="Singh M."/>
            <person name="Singh A."/>
            <person name="Seah K."/>
            <person name="Emmerich C."/>
        </authorList>
    </citation>
    <scope>NUCLEOTIDE SEQUENCE</scope>
    <source>
        <strain evidence="4">ATCC30299</strain>
    </source>
</reference>
<protein>
    <recommendedName>
        <fullName evidence="6">Ran GTPase-activating protein</fullName>
    </recommendedName>
</protein>
<dbReference type="GO" id="GO:0031267">
    <property type="term" value="F:small GTPase binding"/>
    <property type="evidence" value="ECO:0007669"/>
    <property type="project" value="TreeGrafter"/>
</dbReference>
<evidence type="ECO:0008006" key="6">
    <source>
        <dbReference type="Google" id="ProtNLM"/>
    </source>
</evidence>
<keyword evidence="3" id="KW-0677">Repeat</keyword>
<dbReference type="InterPro" id="IPR001611">
    <property type="entry name" value="Leu-rich_rpt"/>
</dbReference>
<accession>A0AAU9JC69</accession>
<dbReference type="PANTHER" id="PTHR24113:SF12">
    <property type="entry name" value="RAN GTPASE-ACTIVATING PROTEIN 1"/>
    <property type="match status" value="1"/>
</dbReference>
<dbReference type="GO" id="GO:0005096">
    <property type="term" value="F:GTPase activator activity"/>
    <property type="evidence" value="ECO:0007669"/>
    <property type="project" value="UniProtKB-KW"/>
</dbReference>
<dbReference type="Gene3D" id="3.80.10.10">
    <property type="entry name" value="Ribonuclease Inhibitor"/>
    <property type="match status" value="1"/>
</dbReference>
<dbReference type="Pfam" id="PF00560">
    <property type="entry name" value="LRR_1"/>
    <property type="match status" value="1"/>
</dbReference>
<dbReference type="SUPFAM" id="SSF52047">
    <property type="entry name" value="RNI-like"/>
    <property type="match status" value="1"/>
</dbReference>
<evidence type="ECO:0000256" key="2">
    <source>
        <dbReference type="ARBA" id="ARBA00022614"/>
    </source>
</evidence>
<dbReference type="GO" id="GO:0005634">
    <property type="term" value="C:nucleus"/>
    <property type="evidence" value="ECO:0007669"/>
    <property type="project" value="TreeGrafter"/>
</dbReference>
<dbReference type="AlphaFoldDB" id="A0AAU9JC69"/>
<dbReference type="PANTHER" id="PTHR24113">
    <property type="entry name" value="RAN GTPASE-ACTIVATING PROTEIN 1"/>
    <property type="match status" value="1"/>
</dbReference>
<organism evidence="4 5">
    <name type="scientific">Blepharisma stoltei</name>
    <dbReference type="NCBI Taxonomy" id="1481888"/>
    <lineage>
        <taxon>Eukaryota</taxon>
        <taxon>Sar</taxon>
        <taxon>Alveolata</taxon>
        <taxon>Ciliophora</taxon>
        <taxon>Postciliodesmatophora</taxon>
        <taxon>Heterotrichea</taxon>
        <taxon>Heterotrichida</taxon>
        <taxon>Blepharismidae</taxon>
        <taxon>Blepharisma</taxon>
    </lineage>
</organism>
<keyword evidence="1" id="KW-0343">GTPase activation</keyword>